<dbReference type="SUPFAM" id="SSF89082">
    <property type="entry name" value="Antibiotic binding domain of TipA-like multidrug resistance regulators"/>
    <property type="match status" value="1"/>
</dbReference>
<dbReference type="GO" id="GO:0003700">
    <property type="term" value="F:DNA-binding transcription factor activity"/>
    <property type="evidence" value="ECO:0007669"/>
    <property type="project" value="InterPro"/>
</dbReference>
<dbReference type="AlphaFoldDB" id="A0A6I3KWH0"/>
<dbReference type="RefSeq" id="WP_154787638.1">
    <property type="nucleotide sequence ID" value="NZ_WMBB01000004.1"/>
</dbReference>
<dbReference type="GO" id="GO:0003677">
    <property type="term" value="F:DNA binding"/>
    <property type="evidence" value="ECO:0007669"/>
    <property type="project" value="UniProtKB-KW"/>
</dbReference>
<comment type="caution">
    <text evidence="3">The sequence shown here is derived from an EMBL/GenBank/DDBJ whole genome shotgun (WGS) entry which is preliminary data.</text>
</comment>
<gene>
    <name evidence="3" type="ORF">GLP40_10560</name>
</gene>
<dbReference type="InterPro" id="IPR009061">
    <property type="entry name" value="DNA-bd_dom_put_sf"/>
</dbReference>
<dbReference type="Gene3D" id="1.10.1660.10">
    <property type="match status" value="1"/>
</dbReference>
<dbReference type="PROSITE" id="PS50937">
    <property type="entry name" value="HTH_MERR_2"/>
    <property type="match status" value="1"/>
</dbReference>
<name>A0A6I3KWH0_9NOCA</name>
<dbReference type="SMART" id="SM00422">
    <property type="entry name" value="HTH_MERR"/>
    <property type="match status" value="1"/>
</dbReference>
<proteinExistence type="predicted"/>
<evidence type="ECO:0000313" key="4">
    <source>
        <dbReference type="Proteomes" id="UP000432464"/>
    </source>
</evidence>
<organism evidence="3 4">
    <name type="scientific">Nocardia aurantiaca</name>
    <dbReference type="NCBI Taxonomy" id="2675850"/>
    <lineage>
        <taxon>Bacteria</taxon>
        <taxon>Bacillati</taxon>
        <taxon>Actinomycetota</taxon>
        <taxon>Actinomycetes</taxon>
        <taxon>Mycobacteriales</taxon>
        <taxon>Nocardiaceae</taxon>
        <taxon>Nocardia</taxon>
    </lineage>
</organism>
<dbReference type="Proteomes" id="UP000432464">
    <property type="component" value="Unassembled WGS sequence"/>
</dbReference>
<protein>
    <submittedName>
        <fullName evidence="3">MerR family transcriptional regulator</fullName>
    </submittedName>
</protein>
<dbReference type="Pfam" id="PF13411">
    <property type="entry name" value="MerR_1"/>
    <property type="match status" value="1"/>
</dbReference>
<dbReference type="CDD" id="cd01106">
    <property type="entry name" value="HTH_TipAL-Mta"/>
    <property type="match status" value="1"/>
</dbReference>
<feature type="domain" description="HTH merR-type" evidence="2">
    <location>
        <begin position="12"/>
        <end position="78"/>
    </location>
</feature>
<dbReference type="SUPFAM" id="SSF46955">
    <property type="entry name" value="Putative DNA-binding domain"/>
    <property type="match status" value="1"/>
</dbReference>
<dbReference type="InterPro" id="IPR047057">
    <property type="entry name" value="MerR_fam"/>
</dbReference>
<accession>A0A6I3KWH0</accession>
<reference evidence="3 4" key="1">
    <citation type="submission" date="2019-11" db="EMBL/GenBank/DDBJ databases">
        <title>Nocardia sp. nov. CT2-14 isolated from soil.</title>
        <authorList>
            <person name="Kanchanasin P."/>
            <person name="Tanasupawat S."/>
            <person name="Yuki M."/>
            <person name="Kudo T."/>
        </authorList>
    </citation>
    <scope>NUCLEOTIDE SEQUENCE [LARGE SCALE GENOMIC DNA]</scope>
    <source>
        <strain evidence="3 4">CT2-14</strain>
    </source>
</reference>
<dbReference type="Pfam" id="PF07739">
    <property type="entry name" value="TipAS"/>
    <property type="match status" value="1"/>
</dbReference>
<dbReference type="InterPro" id="IPR036244">
    <property type="entry name" value="TipA-like_antibiotic-bd"/>
</dbReference>
<sequence>MADRELDDGVAVGAAAELLGVTVRTLHHWDEIGLASPSVRTTSGYRRYTGADLQRLHRIVAYRGAGLGLDAIREVLDDATAEIGATLREQRSRLAERIHDLQQLDERLQRMTEAHERGILLSDDEQSATFGADWDPRGSGRARVVWGNSPQWAQFAERSASRTRAQWQSLSDTMSTLQRDLSDALDQGVAPGSPEANALVERHREVFSHFFPLTRQMQVCLGRMFDSDPGFSAHYDRIRAGLASWFRQIIDESARTHGIDPDTAIWQ</sequence>
<dbReference type="PANTHER" id="PTHR30204">
    <property type="entry name" value="REDOX-CYCLING DRUG-SENSING TRANSCRIPTIONAL ACTIVATOR SOXR"/>
    <property type="match status" value="1"/>
</dbReference>
<dbReference type="InterPro" id="IPR000551">
    <property type="entry name" value="MerR-type_HTH_dom"/>
</dbReference>
<keyword evidence="1" id="KW-0238">DNA-binding</keyword>
<dbReference type="Gene3D" id="1.10.490.50">
    <property type="entry name" value="Antibiotic binding domain of TipA-like multidrug resistance regulators"/>
    <property type="match status" value="1"/>
</dbReference>
<evidence type="ECO:0000256" key="1">
    <source>
        <dbReference type="ARBA" id="ARBA00023125"/>
    </source>
</evidence>
<dbReference type="PANTHER" id="PTHR30204:SF93">
    <property type="entry name" value="HTH MERR-TYPE DOMAIN-CONTAINING PROTEIN"/>
    <property type="match status" value="1"/>
</dbReference>
<dbReference type="EMBL" id="WMBB01000004">
    <property type="protein sequence ID" value="MTE13218.1"/>
    <property type="molecule type" value="Genomic_DNA"/>
</dbReference>
<keyword evidence="4" id="KW-1185">Reference proteome</keyword>
<dbReference type="InterPro" id="IPR012925">
    <property type="entry name" value="TipAS_dom"/>
</dbReference>
<evidence type="ECO:0000313" key="3">
    <source>
        <dbReference type="EMBL" id="MTE13218.1"/>
    </source>
</evidence>
<evidence type="ECO:0000259" key="2">
    <source>
        <dbReference type="PROSITE" id="PS50937"/>
    </source>
</evidence>